<evidence type="ECO:0000313" key="2">
    <source>
        <dbReference type="Proteomes" id="UP001168821"/>
    </source>
</evidence>
<dbReference type="AlphaFoldDB" id="A0AA38MJM0"/>
<sequence length="93" mass="10608">MHIPAVNKQQNIAKTTLNIKARFPAISFGQNYERKNVCVFPHNPGTDSFGNVEIFRWMASDNVAHLRDHTTINANLDYICFANKVRESGYVCH</sequence>
<gene>
    <name evidence="1" type="ORF">Zmor_010243</name>
</gene>
<keyword evidence="2" id="KW-1185">Reference proteome</keyword>
<accession>A0AA38MJM0</accession>
<comment type="caution">
    <text evidence="1">The sequence shown here is derived from an EMBL/GenBank/DDBJ whole genome shotgun (WGS) entry which is preliminary data.</text>
</comment>
<name>A0AA38MJM0_9CUCU</name>
<dbReference type="EMBL" id="JALNTZ010000003">
    <property type="protein sequence ID" value="KAJ3658508.1"/>
    <property type="molecule type" value="Genomic_DNA"/>
</dbReference>
<evidence type="ECO:0000313" key="1">
    <source>
        <dbReference type="EMBL" id="KAJ3658508.1"/>
    </source>
</evidence>
<protein>
    <submittedName>
        <fullName evidence="1">Uncharacterized protein</fullName>
    </submittedName>
</protein>
<proteinExistence type="predicted"/>
<reference evidence="1" key="1">
    <citation type="journal article" date="2023" name="G3 (Bethesda)">
        <title>Whole genome assemblies of Zophobas morio and Tenebrio molitor.</title>
        <authorList>
            <person name="Kaur S."/>
            <person name="Stinson S.A."/>
            <person name="diCenzo G.C."/>
        </authorList>
    </citation>
    <scope>NUCLEOTIDE SEQUENCE</scope>
    <source>
        <strain evidence="1">QUZm001</strain>
    </source>
</reference>
<organism evidence="1 2">
    <name type="scientific">Zophobas morio</name>
    <dbReference type="NCBI Taxonomy" id="2755281"/>
    <lineage>
        <taxon>Eukaryota</taxon>
        <taxon>Metazoa</taxon>
        <taxon>Ecdysozoa</taxon>
        <taxon>Arthropoda</taxon>
        <taxon>Hexapoda</taxon>
        <taxon>Insecta</taxon>
        <taxon>Pterygota</taxon>
        <taxon>Neoptera</taxon>
        <taxon>Endopterygota</taxon>
        <taxon>Coleoptera</taxon>
        <taxon>Polyphaga</taxon>
        <taxon>Cucujiformia</taxon>
        <taxon>Tenebrionidae</taxon>
        <taxon>Zophobas</taxon>
    </lineage>
</organism>
<dbReference type="Proteomes" id="UP001168821">
    <property type="component" value="Unassembled WGS sequence"/>
</dbReference>